<protein>
    <submittedName>
        <fullName evidence="5">Histone-lysine N-methyltransferase, H3 lysine-9 specific SUVH4</fullName>
    </submittedName>
</protein>
<dbReference type="AlphaFoldDB" id="A0AAW2U9M7"/>
<reference evidence="5" key="2">
    <citation type="journal article" date="2024" name="Plant">
        <title>Genomic evolution and insights into agronomic trait innovations of Sesamum species.</title>
        <authorList>
            <person name="Miao H."/>
            <person name="Wang L."/>
            <person name="Qu L."/>
            <person name="Liu H."/>
            <person name="Sun Y."/>
            <person name="Le M."/>
            <person name="Wang Q."/>
            <person name="Wei S."/>
            <person name="Zheng Y."/>
            <person name="Lin W."/>
            <person name="Duan Y."/>
            <person name="Cao H."/>
            <person name="Xiong S."/>
            <person name="Wang X."/>
            <person name="Wei L."/>
            <person name="Li C."/>
            <person name="Ma Q."/>
            <person name="Ju M."/>
            <person name="Zhao R."/>
            <person name="Li G."/>
            <person name="Mu C."/>
            <person name="Tian Q."/>
            <person name="Mei H."/>
            <person name="Zhang T."/>
            <person name="Gao T."/>
            <person name="Zhang H."/>
        </authorList>
    </citation>
    <scope>NUCLEOTIDE SEQUENCE</scope>
    <source>
        <strain evidence="5">G02</strain>
    </source>
</reference>
<dbReference type="GO" id="GO:0005694">
    <property type="term" value="C:chromosome"/>
    <property type="evidence" value="ECO:0007669"/>
    <property type="project" value="UniProtKB-SubCell"/>
</dbReference>
<dbReference type="PANTHER" id="PTHR45660">
    <property type="entry name" value="HISTONE-LYSINE N-METHYLTRANSFERASE SETMAR"/>
    <property type="match status" value="1"/>
</dbReference>
<evidence type="ECO:0000256" key="2">
    <source>
        <dbReference type="ARBA" id="ARBA00023242"/>
    </source>
</evidence>
<dbReference type="GO" id="GO:0042054">
    <property type="term" value="F:histone methyltransferase activity"/>
    <property type="evidence" value="ECO:0007669"/>
    <property type="project" value="TreeGrafter"/>
</dbReference>
<evidence type="ECO:0000256" key="3">
    <source>
        <dbReference type="PROSITE-ProRule" id="PRU00358"/>
    </source>
</evidence>
<sequence length="120" mass="13600">MVVIGFHQHWPNGINFIGQTAKKSRKKGGLEGYELPITVSIILFGQYEDDLDNCDESVYTGQGENNLLGDKRKIRDQEMKQGNLGLKNCMEQSVPVRVVRGHKCQKSYVGKVYTDDGFYK</sequence>
<dbReference type="InterPro" id="IPR015947">
    <property type="entry name" value="PUA-like_sf"/>
</dbReference>
<dbReference type="PROSITE" id="PS51015">
    <property type="entry name" value="YDG"/>
    <property type="match status" value="1"/>
</dbReference>
<dbReference type="InterPro" id="IPR051357">
    <property type="entry name" value="H3K9_HMTase_SUVAR3-9"/>
</dbReference>
<proteinExistence type="predicted"/>
<dbReference type="Gene3D" id="2.30.280.10">
    <property type="entry name" value="SRA-YDG"/>
    <property type="match status" value="1"/>
</dbReference>
<dbReference type="GO" id="GO:0003690">
    <property type="term" value="F:double-stranded DNA binding"/>
    <property type="evidence" value="ECO:0007669"/>
    <property type="project" value="TreeGrafter"/>
</dbReference>
<dbReference type="InterPro" id="IPR003105">
    <property type="entry name" value="SRA_YDG"/>
</dbReference>
<dbReference type="EMBL" id="JACGWJ010000006">
    <property type="protein sequence ID" value="KAL0413377.1"/>
    <property type="molecule type" value="Genomic_DNA"/>
</dbReference>
<dbReference type="PANTHER" id="PTHR45660:SF94">
    <property type="entry name" value="HISTONE-LYSINE N-METHYLTRANSFERASE, H3 LYSINE-9 SPECIFIC SUVH4"/>
    <property type="match status" value="1"/>
</dbReference>
<dbReference type="SMART" id="SM00466">
    <property type="entry name" value="SRA"/>
    <property type="match status" value="1"/>
</dbReference>
<comment type="caution">
    <text evidence="5">The sequence shown here is derived from an EMBL/GenBank/DDBJ whole genome shotgun (WGS) entry which is preliminary data.</text>
</comment>
<feature type="non-terminal residue" evidence="5">
    <location>
        <position position="120"/>
    </location>
</feature>
<comment type="subcellular location">
    <subcellularLocation>
        <location evidence="1">Chromosome</location>
    </subcellularLocation>
    <subcellularLocation>
        <location evidence="3">Nucleus</location>
    </subcellularLocation>
</comment>
<evidence type="ECO:0000313" key="5">
    <source>
        <dbReference type="EMBL" id="KAL0413377.1"/>
    </source>
</evidence>
<keyword evidence="2 3" id="KW-0539">Nucleus</keyword>
<evidence type="ECO:0000256" key="1">
    <source>
        <dbReference type="ARBA" id="ARBA00004286"/>
    </source>
</evidence>
<accession>A0AAW2U9M7</accession>
<feature type="domain" description="YDG" evidence="4">
    <location>
        <begin position="1"/>
        <end position="120"/>
    </location>
</feature>
<reference evidence="5" key="1">
    <citation type="submission" date="2020-06" db="EMBL/GenBank/DDBJ databases">
        <authorList>
            <person name="Li T."/>
            <person name="Hu X."/>
            <person name="Zhang T."/>
            <person name="Song X."/>
            <person name="Zhang H."/>
            <person name="Dai N."/>
            <person name="Sheng W."/>
            <person name="Hou X."/>
            <person name="Wei L."/>
        </authorList>
    </citation>
    <scope>NUCLEOTIDE SEQUENCE</scope>
    <source>
        <strain evidence="5">G02</strain>
        <tissue evidence="5">Leaf</tissue>
    </source>
</reference>
<dbReference type="SUPFAM" id="SSF88697">
    <property type="entry name" value="PUA domain-like"/>
    <property type="match status" value="1"/>
</dbReference>
<evidence type="ECO:0000259" key="4">
    <source>
        <dbReference type="PROSITE" id="PS51015"/>
    </source>
</evidence>
<dbReference type="Pfam" id="PF02182">
    <property type="entry name" value="SAD_SRA"/>
    <property type="match status" value="1"/>
</dbReference>
<gene>
    <name evidence="5" type="ORF">Sradi_1539400</name>
</gene>
<dbReference type="InterPro" id="IPR036987">
    <property type="entry name" value="SRA-YDG_sf"/>
</dbReference>
<name>A0AAW2U9M7_SESRA</name>
<dbReference type="GO" id="GO:0005634">
    <property type="term" value="C:nucleus"/>
    <property type="evidence" value="ECO:0007669"/>
    <property type="project" value="UniProtKB-SubCell"/>
</dbReference>
<organism evidence="5">
    <name type="scientific">Sesamum radiatum</name>
    <name type="common">Black benniseed</name>
    <dbReference type="NCBI Taxonomy" id="300843"/>
    <lineage>
        <taxon>Eukaryota</taxon>
        <taxon>Viridiplantae</taxon>
        <taxon>Streptophyta</taxon>
        <taxon>Embryophyta</taxon>
        <taxon>Tracheophyta</taxon>
        <taxon>Spermatophyta</taxon>
        <taxon>Magnoliopsida</taxon>
        <taxon>eudicotyledons</taxon>
        <taxon>Gunneridae</taxon>
        <taxon>Pentapetalae</taxon>
        <taxon>asterids</taxon>
        <taxon>lamiids</taxon>
        <taxon>Lamiales</taxon>
        <taxon>Pedaliaceae</taxon>
        <taxon>Sesamum</taxon>
    </lineage>
</organism>